<dbReference type="Proteomes" id="UP000199415">
    <property type="component" value="Unassembled WGS sequence"/>
</dbReference>
<accession>A0A1G7Q4C0</accession>
<dbReference type="AlphaFoldDB" id="A0A1G7Q4C0"/>
<sequence length="62" mass="7259">MRTRFILHDPLDAGEVQFQDVRVLSSRGDRVKVRFTTTNGETLDAVFDKEEVRGLFNWSRFV</sequence>
<gene>
    <name evidence="1" type="ORF">SAMN05216241_103222</name>
</gene>
<keyword evidence="2" id="KW-1185">Reference proteome</keyword>
<evidence type="ECO:0000313" key="1">
    <source>
        <dbReference type="EMBL" id="SDF93318.1"/>
    </source>
</evidence>
<proteinExistence type="predicted"/>
<evidence type="ECO:0000313" key="2">
    <source>
        <dbReference type="Proteomes" id="UP000199415"/>
    </source>
</evidence>
<name>A0A1G7Q4C0_9PROT</name>
<dbReference type="RefSeq" id="WP_090019338.1">
    <property type="nucleotide sequence ID" value="NZ_FNCE01000003.1"/>
</dbReference>
<dbReference type="EMBL" id="FNCE01000003">
    <property type="protein sequence ID" value="SDF93318.1"/>
    <property type="molecule type" value="Genomic_DNA"/>
</dbReference>
<organism evidence="1 2">
    <name type="scientific">Limimonas halophila</name>
    <dbReference type="NCBI Taxonomy" id="1082479"/>
    <lineage>
        <taxon>Bacteria</taxon>
        <taxon>Pseudomonadati</taxon>
        <taxon>Pseudomonadota</taxon>
        <taxon>Alphaproteobacteria</taxon>
        <taxon>Rhodospirillales</taxon>
        <taxon>Rhodovibrionaceae</taxon>
        <taxon>Limimonas</taxon>
    </lineage>
</organism>
<dbReference type="STRING" id="1082479.SAMN05216241_103222"/>
<reference evidence="1 2" key="1">
    <citation type="submission" date="2016-10" db="EMBL/GenBank/DDBJ databases">
        <authorList>
            <person name="de Groot N.N."/>
        </authorList>
    </citation>
    <scope>NUCLEOTIDE SEQUENCE [LARGE SCALE GENOMIC DNA]</scope>
    <source>
        <strain evidence="1 2">DSM 25584</strain>
    </source>
</reference>
<protein>
    <submittedName>
        <fullName evidence="1">Uncharacterized protein</fullName>
    </submittedName>
</protein>